<sequence>MALFVASKSFKSTLATRSTNLLQPLALRFYATKPDVSFNELQKLIHGVAPQKYVLIDVREPNEVAQGKIPTAVHVPLGEVAQAFQLNSTDFKAKYGIPKPTSDIETVFYCRSGKRSSSAIEAVEKLGQDLTLRNFRGSWLEYSANALKDQTLV</sequence>
<dbReference type="PANTHER" id="PTHR44086:SF10">
    <property type="entry name" value="THIOSULFATE SULFURTRANSFERASE_RHODANESE-LIKE DOMAIN-CONTAINING PROTEIN 3"/>
    <property type="match status" value="1"/>
</dbReference>
<comment type="caution">
    <text evidence="2">The sequence shown here is derived from an EMBL/GenBank/DDBJ whole genome shotgun (WGS) entry which is preliminary data.</text>
</comment>
<evidence type="ECO:0000259" key="1">
    <source>
        <dbReference type="PROSITE" id="PS50206"/>
    </source>
</evidence>
<dbReference type="OrthoDB" id="566238at2759"/>
<organism evidence="2 3">
    <name type="scientific">Mycoemilia scoparia</name>
    <dbReference type="NCBI Taxonomy" id="417184"/>
    <lineage>
        <taxon>Eukaryota</taxon>
        <taxon>Fungi</taxon>
        <taxon>Fungi incertae sedis</taxon>
        <taxon>Zoopagomycota</taxon>
        <taxon>Kickxellomycotina</taxon>
        <taxon>Kickxellomycetes</taxon>
        <taxon>Kickxellales</taxon>
        <taxon>Kickxellaceae</taxon>
        <taxon>Mycoemilia</taxon>
    </lineage>
</organism>
<feature type="domain" description="Rhodanese" evidence="1">
    <location>
        <begin position="49"/>
        <end position="151"/>
    </location>
</feature>
<evidence type="ECO:0000313" key="2">
    <source>
        <dbReference type="EMBL" id="KAJ1916296.1"/>
    </source>
</evidence>
<dbReference type="Pfam" id="PF00581">
    <property type="entry name" value="Rhodanese"/>
    <property type="match status" value="1"/>
</dbReference>
<dbReference type="SMART" id="SM00450">
    <property type="entry name" value="RHOD"/>
    <property type="match status" value="1"/>
</dbReference>
<proteinExistence type="predicted"/>
<dbReference type="InterPro" id="IPR001763">
    <property type="entry name" value="Rhodanese-like_dom"/>
</dbReference>
<gene>
    <name evidence="2" type="ORF">H4219_003864</name>
</gene>
<reference evidence="2" key="1">
    <citation type="submission" date="2022-07" db="EMBL/GenBank/DDBJ databases">
        <title>Phylogenomic reconstructions and comparative analyses of Kickxellomycotina fungi.</title>
        <authorList>
            <person name="Reynolds N.K."/>
            <person name="Stajich J.E."/>
            <person name="Barry K."/>
            <person name="Grigoriev I.V."/>
            <person name="Crous P."/>
            <person name="Smith M.E."/>
        </authorList>
    </citation>
    <scope>NUCLEOTIDE SEQUENCE</scope>
    <source>
        <strain evidence="2">NBRC 100468</strain>
    </source>
</reference>
<evidence type="ECO:0000313" key="3">
    <source>
        <dbReference type="Proteomes" id="UP001150538"/>
    </source>
</evidence>
<dbReference type="SUPFAM" id="SSF52821">
    <property type="entry name" value="Rhodanese/Cell cycle control phosphatase"/>
    <property type="match status" value="1"/>
</dbReference>
<dbReference type="Gene3D" id="3.40.250.10">
    <property type="entry name" value="Rhodanese-like domain"/>
    <property type="match status" value="1"/>
</dbReference>
<dbReference type="Proteomes" id="UP001150538">
    <property type="component" value="Unassembled WGS sequence"/>
</dbReference>
<dbReference type="AlphaFoldDB" id="A0A9W8DS20"/>
<dbReference type="PANTHER" id="PTHR44086">
    <property type="entry name" value="THIOSULFATE SULFURTRANSFERASE RDL2, MITOCHONDRIAL-RELATED"/>
    <property type="match status" value="1"/>
</dbReference>
<name>A0A9W8DS20_9FUNG</name>
<dbReference type="GO" id="GO:0005739">
    <property type="term" value="C:mitochondrion"/>
    <property type="evidence" value="ECO:0007669"/>
    <property type="project" value="TreeGrafter"/>
</dbReference>
<accession>A0A9W8DS20</accession>
<dbReference type="GO" id="GO:0004792">
    <property type="term" value="F:thiosulfate-cyanide sulfurtransferase activity"/>
    <property type="evidence" value="ECO:0007669"/>
    <property type="project" value="TreeGrafter"/>
</dbReference>
<dbReference type="PROSITE" id="PS50206">
    <property type="entry name" value="RHODANESE_3"/>
    <property type="match status" value="1"/>
</dbReference>
<protein>
    <recommendedName>
        <fullName evidence="1">Rhodanese domain-containing protein</fullName>
    </recommendedName>
</protein>
<keyword evidence="3" id="KW-1185">Reference proteome</keyword>
<dbReference type="EMBL" id="JANBPU010000108">
    <property type="protein sequence ID" value="KAJ1916296.1"/>
    <property type="molecule type" value="Genomic_DNA"/>
</dbReference>
<dbReference type="InterPro" id="IPR036873">
    <property type="entry name" value="Rhodanese-like_dom_sf"/>
</dbReference>